<dbReference type="EMBL" id="JAPWTJ010000113">
    <property type="protein sequence ID" value="KAJ8982678.1"/>
    <property type="molecule type" value="Genomic_DNA"/>
</dbReference>
<evidence type="ECO:0000256" key="1">
    <source>
        <dbReference type="SAM" id="SignalP"/>
    </source>
</evidence>
<evidence type="ECO:0000313" key="3">
    <source>
        <dbReference type="Proteomes" id="UP001162164"/>
    </source>
</evidence>
<dbReference type="PANTHER" id="PTHR33236:SF6">
    <property type="entry name" value="CUB DOMAIN-CONTAINING PROTEIN"/>
    <property type="match status" value="1"/>
</dbReference>
<accession>A0ABQ9JX90</accession>
<feature type="signal peptide" evidence="1">
    <location>
        <begin position="1"/>
        <end position="28"/>
    </location>
</feature>
<sequence>MLCTETNVMPLVVLFVATINCEIPETTARGSWIQKKNSFLLGDINRKRSEDSPWSGLNSRRGRWFSHFVFYTIIIVWLSSQNGMRSAYRSNLDSLCQGPSFLFIPLILSLFTYIQFNSQECMGATGEKGTCVTASECDQKGGTANGLCAGGYGTCCICNEATSLTKYEKLSLLFSVSAMVSCGSTIRENGTYFVNNGYPELYDGSASCQVTILKSNADICQYRYLRFIFETLVIPVHNTGDHDQQTIPSNFVNIKDESLYEYAIKEIVMKFLNKHDLLAGQHYGFRENLGTDNAIIDLTQKLYNSIKIVKPCLTIFLGLAKAFNTISHKKLISKLPFYDFGVQF</sequence>
<dbReference type="Proteomes" id="UP001162164">
    <property type="component" value="Unassembled WGS sequence"/>
</dbReference>
<comment type="caution">
    <text evidence="2">The sequence shown here is derived from an EMBL/GenBank/DDBJ whole genome shotgun (WGS) entry which is preliminary data.</text>
</comment>
<protein>
    <recommendedName>
        <fullName evidence="4">Reverse transcriptase domain-containing protein</fullName>
    </recommendedName>
</protein>
<gene>
    <name evidence="2" type="ORF">NQ317_017668</name>
</gene>
<evidence type="ECO:0000313" key="2">
    <source>
        <dbReference type="EMBL" id="KAJ8982678.1"/>
    </source>
</evidence>
<reference evidence="2" key="1">
    <citation type="journal article" date="2023" name="Insect Mol. Biol.">
        <title>Genome sequencing provides insights into the evolution of gene families encoding plant cell wall-degrading enzymes in longhorned beetles.</title>
        <authorList>
            <person name="Shin N.R."/>
            <person name="Okamura Y."/>
            <person name="Kirsch R."/>
            <person name="Pauchet Y."/>
        </authorList>
    </citation>
    <scope>NUCLEOTIDE SEQUENCE</scope>
    <source>
        <strain evidence="2">MMC_N1</strain>
    </source>
</reference>
<keyword evidence="1" id="KW-0732">Signal</keyword>
<proteinExistence type="predicted"/>
<keyword evidence="3" id="KW-1185">Reference proteome</keyword>
<evidence type="ECO:0008006" key="4">
    <source>
        <dbReference type="Google" id="ProtNLM"/>
    </source>
</evidence>
<feature type="chain" id="PRO_5046225318" description="Reverse transcriptase domain-containing protein" evidence="1">
    <location>
        <begin position="29"/>
        <end position="344"/>
    </location>
</feature>
<organism evidence="2 3">
    <name type="scientific">Molorchus minor</name>
    <dbReference type="NCBI Taxonomy" id="1323400"/>
    <lineage>
        <taxon>Eukaryota</taxon>
        <taxon>Metazoa</taxon>
        <taxon>Ecdysozoa</taxon>
        <taxon>Arthropoda</taxon>
        <taxon>Hexapoda</taxon>
        <taxon>Insecta</taxon>
        <taxon>Pterygota</taxon>
        <taxon>Neoptera</taxon>
        <taxon>Endopterygota</taxon>
        <taxon>Coleoptera</taxon>
        <taxon>Polyphaga</taxon>
        <taxon>Cucujiformia</taxon>
        <taxon>Chrysomeloidea</taxon>
        <taxon>Cerambycidae</taxon>
        <taxon>Lamiinae</taxon>
        <taxon>Monochamini</taxon>
        <taxon>Molorchus</taxon>
    </lineage>
</organism>
<name>A0ABQ9JX90_9CUCU</name>
<dbReference type="PANTHER" id="PTHR33236">
    <property type="entry name" value="INTRAFLAGELLAR TRANSPORT PROTEIN 122 FAMILY PROTEIN-RELATED"/>
    <property type="match status" value="1"/>
</dbReference>